<evidence type="ECO:0000259" key="1">
    <source>
        <dbReference type="PROSITE" id="PS50995"/>
    </source>
</evidence>
<protein>
    <submittedName>
        <fullName evidence="2">MarR family winged helix-turn-helix transcriptional regulator</fullName>
    </submittedName>
</protein>
<dbReference type="EMBL" id="JBHTIL010000001">
    <property type="protein sequence ID" value="MFD0925972.1"/>
    <property type="molecule type" value="Genomic_DNA"/>
</dbReference>
<dbReference type="Pfam" id="PF12802">
    <property type="entry name" value="MarR_2"/>
    <property type="match status" value="1"/>
</dbReference>
<name>A0ABW3G7D2_9NOCA</name>
<gene>
    <name evidence="2" type="ORF">ACFQ04_09510</name>
</gene>
<sequence length="160" mass="17858">MDEVRWLSEDEQRSWRAYLDATRMLLARLDHQLQRDAGISLTDFELLVTLSEAEGGQMRMSSLADATMATRSGVTRAISRLVDLGWVERRPCPSDRRGQVAVLTDAGRAKLQVTSPGHVNQVRRLLFDSLSPRDVDRIGQVFGEVRDHIADDTTPVAAQG</sequence>
<dbReference type="PANTHER" id="PTHR33164">
    <property type="entry name" value="TRANSCRIPTIONAL REGULATOR, MARR FAMILY"/>
    <property type="match status" value="1"/>
</dbReference>
<organism evidence="2 3">
    <name type="scientific">Williamsia deligens</name>
    <dbReference type="NCBI Taxonomy" id="321325"/>
    <lineage>
        <taxon>Bacteria</taxon>
        <taxon>Bacillati</taxon>
        <taxon>Actinomycetota</taxon>
        <taxon>Actinomycetes</taxon>
        <taxon>Mycobacteriales</taxon>
        <taxon>Nocardiaceae</taxon>
        <taxon>Williamsia</taxon>
    </lineage>
</organism>
<reference evidence="3" key="1">
    <citation type="journal article" date="2019" name="Int. J. Syst. Evol. Microbiol.">
        <title>The Global Catalogue of Microorganisms (GCM) 10K type strain sequencing project: providing services to taxonomists for standard genome sequencing and annotation.</title>
        <authorList>
            <consortium name="The Broad Institute Genomics Platform"/>
            <consortium name="The Broad Institute Genome Sequencing Center for Infectious Disease"/>
            <person name="Wu L."/>
            <person name="Ma J."/>
        </authorList>
    </citation>
    <scope>NUCLEOTIDE SEQUENCE [LARGE SCALE GENOMIC DNA]</scope>
    <source>
        <strain evidence="3">CCUG 50873</strain>
    </source>
</reference>
<dbReference type="InterPro" id="IPR039422">
    <property type="entry name" value="MarR/SlyA-like"/>
</dbReference>
<dbReference type="Gene3D" id="1.10.10.10">
    <property type="entry name" value="Winged helix-like DNA-binding domain superfamily/Winged helix DNA-binding domain"/>
    <property type="match status" value="1"/>
</dbReference>
<keyword evidence="3" id="KW-1185">Reference proteome</keyword>
<feature type="domain" description="HTH marR-type" evidence="1">
    <location>
        <begin position="11"/>
        <end position="147"/>
    </location>
</feature>
<dbReference type="InterPro" id="IPR036388">
    <property type="entry name" value="WH-like_DNA-bd_sf"/>
</dbReference>
<dbReference type="SMART" id="SM00347">
    <property type="entry name" value="HTH_MARR"/>
    <property type="match status" value="1"/>
</dbReference>
<dbReference type="RefSeq" id="WP_253646120.1">
    <property type="nucleotide sequence ID" value="NZ_BAAAMO010000002.1"/>
</dbReference>
<evidence type="ECO:0000313" key="3">
    <source>
        <dbReference type="Proteomes" id="UP001597068"/>
    </source>
</evidence>
<dbReference type="SUPFAM" id="SSF46785">
    <property type="entry name" value="Winged helix' DNA-binding domain"/>
    <property type="match status" value="1"/>
</dbReference>
<dbReference type="Proteomes" id="UP001597068">
    <property type="component" value="Unassembled WGS sequence"/>
</dbReference>
<accession>A0ABW3G7D2</accession>
<dbReference type="PROSITE" id="PS50995">
    <property type="entry name" value="HTH_MARR_2"/>
    <property type="match status" value="1"/>
</dbReference>
<comment type="caution">
    <text evidence="2">The sequence shown here is derived from an EMBL/GenBank/DDBJ whole genome shotgun (WGS) entry which is preliminary data.</text>
</comment>
<proteinExistence type="predicted"/>
<dbReference type="PANTHER" id="PTHR33164:SF99">
    <property type="entry name" value="MARR FAMILY REGULATORY PROTEIN"/>
    <property type="match status" value="1"/>
</dbReference>
<dbReference type="InterPro" id="IPR000835">
    <property type="entry name" value="HTH_MarR-typ"/>
</dbReference>
<evidence type="ECO:0000313" key="2">
    <source>
        <dbReference type="EMBL" id="MFD0925972.1"/>
    </source>
</evidence>
<dbReference type="InterPro" id="IPR036390">
    <property type="entry name" value="WH_DNA-bd_sf"/>
</dbReference>